<dbReference type="STRING" id="1082931.KKY_3831"/>
<sequence>MTNYRIEPLPTPADPKLLAELERIETATIGHMRHTGFMRRTIQALAPDQPTRAGLAVTLAIPGFCSTLVHYAVSKIRPGDILVIDRLGDDRHACVGGAVARAAKMAGAVGIVVDGPVTDRVEILAEGLPVWCSGISPITTRRANQGGTFNRPISCGNVPVLPGDIVVADASGVVVLPADEAEHTAREAAARELRVARTMARLQAGEKLGDITGVVQQIENLSAKD</sequence>
<proteinExistence type="predicted"/>
<keyword evidence="7" id="KW-1185">Reference proteome</keyword>
<dbReference type="PANTHER" id="PTHR33254">
    <property type="entry name" value="4-HYDROXY-4-METHYL-2-OXOGLUTARATE ALDOLASE 3-RELATED"/>
    <property type="match status" value="1"/>
</dbReference>
<dbReference type="InterPro" id="IPR005493">
    <property type="entry name" value="RraA/RraA-like"/>
</dbReference>
<dbReference type="eggNOG" id="COG0684">
    <property type="taxonomic scope" value="Bacteria"/>
</dbReference>
<accession>G4RD63</accession>
<dbReference type="CDD" id="cd16841">
    <property type="entry name" value="RraA_family"/>
    <property type="match status" value="1"/>
</dbReference>
<evidence type="ECO:0000256" key="2">
    <source>
        <dbReference type="ARBA" id="ARBA00016549"/>
    </source>
</evidence>
<evidence type="ECO:0000313" key="6">
    <source>
        <dbReference type="EMBL" id="AEQ53813.1"/>
    </source>
</evidence>
<feature type="binding site" evidence="5">
    <location>
        <position position="119"/>
    </location>
    <ligand>
        <name>Mg(2+)</name>
        <dbReference type="ChEBI" id="CHEBI:18420"/>
    </ligand>
</feature>
<dbReference type="AlphaFoldDB" id="G4RD63"/>
<dbReference type="InterPro" id="IPR036704">
    <property type="entry name" value="RraA/RraA-like_sf"/>
</dbReference>
<dbReference type="GO" id="GO:0046872">
    <property type="term" value="F:metal ion binding"/>
    <property type="evidence" value="ECO:0007669"/>
    <property type="project" value="UniProtKB-KW"/>
</dbReference>
<keyword evidence="6" id="KW-0808">Transferase</keyword>
<dbReference type="PATRIC" id="fig|1082931.4.peg.3782"/>
<name>G4RD63_PELHB</name>
<comment type="cofactor">
    <cofactor evidence="5">
        <name>Mg(2+)</name>
        <dbReference type="ChEBI" id="CHEBI:18420"/>
    </cofactor>
</comment>
<dbReference type="SUPFAM" id="SSF89562">
    <property type="entry name" value="RraA-like"/>
    <property type="match status" value="1"/>
</dbReference>
<evidence type="ECO:0000313" key="7">
    <source>
        <dbReference type="Proteomes" id="UP000008850"/>
    </source>
</evidence>
<dbReference type="PANTHER" id="PTHR33254:SF4">
    <property type="entry name" value="4-HYDROXY-4-METHYL-2-OXOGLUTARATE ALDOLASE 3-RELATED"/>
    <property type="match status" value="1"/>
</dbReference>
<feature type="binding site" evidence="5">
    <location>
        <begin position="96"/>
        <end position="99"/>
    </location>
    <ligand>
        <name>substrate</name>
    </ligand>
</feature>
<evidence type="ECO:0000256" key="5">
    <source>
        <dbReference type="PIRSR" id="PIRSR605493-1"/>
    </source>
</evidence>
<reference evidence="6 7" key="1">
    <citation type="journal article" date="2012" name="J. Bacteriol.">
        <title>Complete genome sequence of Pelagibacterium halotolerans B2T.</title>
        <authorList>
            <person name="Huo Y.Y."/>
            <person name="Cheng H."/>
            <person name="Han X.F."/>
            <person name="Jiang X.W."/>
            <person name="Sun C."/>
            <person name="Zhang X.Q."/>
            <person name="Zhu X.F."/>
            <person name="Liu Y.F."/>
            <person name="Li P.F."/>
            <person name="Ni P.X."/>
            <person name="Wu M."/>
        </authorList>
    </citation>
    <scope>NUCLEOTIDE SEQUENCE [LARGE SCALE GENOMIC DNA]</scope>
    <source>
        <strain evidence="7">DSM 22347 / JCM 15775 / CGMCC 1.7692 / B2</strain>
    </source>
</reference>
<dbReference type="EMBL" id="CP003075">
    <property type="protein sequence ID" value="AEQ53813.1"/>
    <property type="molecule type" value="Genomic_DNA"/>
</dbReference>
<gene>
    <name evidence="6" type="ordered locus">KKY_3831</name>
</gene>
<dbReference type="GO" id="GO:0032259">
    <property type="term" value="P:methylation"/>
    <property type="evidence" value="ECO:0007669"/>
    <property type="project" value="UniProtKB-KW"/>
</dbReference>
<dbReference type="Gene3D" id="3.50.30.40">
    <property type="entry name" value="Ribonuclease E inhibitor RraA/RraA-like"/>
    <property type="match status" value="1"/>
</dbReference>
<protein>
    <recommendedName>
        <fullName evidence="2">Putative 4-hydroxy-4-methyl-2-oxoglutarate aldolase</fullName>
    </recommendedName>
    <alternativeName>
        <fullName evidence="3">Regulator of ribonuclease activity homolog</fullName>
    </alternativeName>
    <alternativeName>
        <fullName evidence="4">RraA-like protein</fullName>
    </alternativeName>
</protein>
<keyword evidence="5" id="KW-0460">Magnesium</keyword>
<dbReference type="Pfam" id="PF03737">
    <property type="entry name" value="RraA-like"/>
    <property type="match status" value="1"/>
</dbReference>
<keyword evidence="5" id="KW-0479">Metal-binding</keyword>
<organism evidence="6 7">
    <name type="scientific">Pelagibacterium halotolerans (strain DSM 22347 / JCM 15775 / CGMCC 1.7692 / B2)</name>
    <dbReference type="NCBI Taxonomy" id="1082931"/>
    <lineage>
        <taxon>Bacteria</taxon>
        <taxon>Pseudomonadati</taxon>
        <taxon>Pseudomonadota</taxon>
        <taxon>Alphaproteobacteria</taxon>
        <taxon>Hyphomicrobiales</taxon>
        <taxon>Devosiaceae</taxon>
        <taxon>Pelagibacterium</taxon>
    </lineage>
</organism>
<dbReference type="GO" id="GO:0008168">
    <property type="term" value="F:methyltransferase activity"/>
    <property type="evidence" value="ECO:0007669"/>
    <property type="project" value="UniProtKB-KW"/>
</dbReference>
<evidence type="ECO:0000256" key="1">
    <source>
        <dbReference type="ARBA" id="ARBA00001968"/>
    </source>
</evidence>
<comment type="cofactor">
    <cofactor evidence="1">
        <name>a divalent metal cation</name>
        <dbReference type="ChEBI" id="CHEBI:60240"/>
    </cofactor>
</comment>
<dbReference type="KEGG" id="phl:KKY_3831"/>
<dbReference type="Proteomes" id="UP000008850">
    <property type="component" value="Chromosome"/>
</dbReference>
<evidence type="ECO:0000256" key="4">
    <source>
        <dbReference type="ARBA" id="ARBA00030169"/>
    </source>
</evidence>
<keyword evidence="6" id="KW-0489">Methyltransferase</keyword>
<dbReference type="HOGENOM" id="CLU_072626_3_1_5"/>
<evidence type="ECO:0000256" key="3">
    <source>
        <dbReference type="ARBA" id="ARBA00029596"/>
    </source>
</evidence>
<dbReference type="RefSeq" id="WP_014132957.1">
    <property type="nucleotide sequence ID" value="NC_016078.1"/>
</dbReference>